<comment type="caution">
    <text evidence="1">The sequence shown here is derived from an EMBL/GenBank/DDBJ whole genome shotgun (WGS) entry which is preliminary data.</text>
</comment>
<dbReference type="EMBL" id="VSRR010042184">
    <property type="protein sequence ID" value="MPC75925.1"/>
    <property type="molecule type" value="Genomic_DNA"/>
</dbReference>
<keyword evidence="2" id="KW-1185">Reference proteome</keyword>
<proteinExistence type="predicted"/>
<sequence length="87" mass="10009">MGNRRPGNGGRGSEGEWYPRGVARWTGEHQLVLPYHFTLSNRQGEVPWSDTRRVTASLRDIYSTGKEEGFFCSLLDEYARFTQRVTI</sequence>
<dbReference type="Proteomes" id="UP000324222">
    <property type="component" value="Unassembled WGS sequence"/>
</dbReference>
<reference evidence="1 2" key="1">
    <citation type="submission" date="2019-05" db="EMBL/GenBank/DDBJ databases">
        <title>Another draft genome of Portunus trituberculatus and its Hox gene families provides insights of decapod evolution.</title>
        <authorList>
            <person name="Jeong J.-H."/>
            <person name="Song I."/>
            <person name="Kim S."/>
            <person name="Choi T."/>
            <person name="Kim D."/>
            <person name="Ryu S."/>
            <person name="Kim W."/>
        </authorList>
    </citation>
    <scope>NUCLEOTIDE SEQUENCE [LARGE SCALE GENOMIC DNA]</scope>
    <source>
        <tissue evidence="1">Muscle</tissue>
    </source>
</reference>
<evidence type="ECO:0000313" key="2">
    <source>
        <dbReference type="Proteomes" id="UP000324222"/>
    </source>
</evidence>
<accession>A0A5B7I1A4</accession>
<name>A0A5B7I1A4_PORTR</name>
<protein>
    <submittedName>
        <fullName evidence="1">Uncharacterized protein</fullName>
    </submittedName>
</protein>
<gene>
    <name evidence="1" type="ORF">E2C01_070325</name>
</gene>
<dbReference type="AlphaFoldDB" id="A0A5B7I1A4"/>
<evidence type="ECO:0000313" key="1">
    <source>
        <dbReference type="EMBL" id="MPC75925.1"/>
    </source>
</evidence>
<organism evidence="1 2">
    <name type="scientific">Portunus trituberculatus</name>
    <name type="common">Swimming crab</name>
    <name type="synonym">Neptunus trituberculatus</name>
    <dbReference type="NCBI Taxonomy" id="210409"/>
    <lineage>
        <taxon>Eukaryota</taxon>
        <taxon>Metazoa</taxon>
        <taxon>Ecdysozoa</taxon>
        <taxon>Arthropoda</taxon>
        <taxon>Crustacea</taxon>
        <taxon>Multicrustacea</taxon>
        <taxon>Malacostraca</taxon>
        <taxon>Eumalacostraca</taxon>
        <taxon>Eucarida</taxon>
        <taxon>Decapoda</taxon>
        <taxon>Pleocyemata</taxon>
        <taxon>Brachyura</taxon>
        <taxon>Eubrachyura</taxon>
        <taxon>Portunoidea</taxon>
        <taxon>Portunidae</taxon>
        <taxon>Portuninae</taxon>
        <taxon>Portunus</taxon>
    </lineage>
</organism>